<dbReference type="PANTHER" id="PTHR19411:SF0">
    <property type="entry name" value="PROTEIN BUD31 HOMOLOG"/>
    <property type="match status" value="1"/>
</dbReference>
<evidence type="ECO:0000313" key="4">
    <source>
        <dbReference type="EMBL" id="OAG31966.1"/>
    </source>
</evidence>
<evidence type="ECO:0000313" key="5">
    <source>
        <dbReference type="Proteomes" id="UP000185944"/>
    </source>
</evidence>
<dbReference type="GO" id="GO:0000398">
    <property type="term" value="P:mRNA splicing, via spliceosome"/>
    <property type="evidence" value="ECO:0007669"/>
    <property type="project" value="TreeGrafter"/>
</dbReference>
<dbReference type="RefSeq" id="XP_067545567.1">
    <property type="nucleotide sequence ID" value="XM_067687859.1"/>
</dbReference>
<keyword evidence="5" id="KW-1185">Reference proteome</keyword>
<comment type="subcellular location">
    <subcellularLocation>
        <location evidence="1">Nucleus</location>
    </subcellularLocation>
</comment>
<evidence type="ECO:0000256" key="1">
    <source>
        <dbReference type="ARBA" id="ARBA00004123"/>
    </source>
</evidence>
<dbReference type="PANTHER" id="PTHR19411">
    <property type="entry name" value="PROTEIN BUD31-RELATED"/>
    <property type="match status" value="1"/>
</dbReference>
<sequence>MDEYTQPPKNIQTLTQAMDQAIKNTSTGKREHRQAEILRIARERTNYLYHQYVSGLLTDKELGGCIRRGEADLGLVRARKEGDTLCCLLCVRHGKRCICRKVTTAQCTNCGCLGCGPIQPHPEKPDTRKT</sequence>
<dbReference type="Pfam" id="PF01125">
    <property type="entry name" value="BUD31"/>
    <property type="match status" value="1"/>
</dbReference>
<proteinExistence type="inferred from homology"/>
<dbReference type="Proteomes" id="UP000185944">
    <property type="component" value="Unassembled WGS sequence"/>
</dbReference>
<dbReference type="STRING" id="1805483.A0A177EJU5"/>
<dbReference type="OrthoDB" id="277109at2759"/>
<organism evidence="4 5">
    <name type="scientific">Nematocida displodere</name>
    <dbReference type="NCBI Taxonomy" id="1805483"/>
    <lineage>
        <taxon>Eukaryota</taxon>
        <taxon>Fungi</taxon>
        <taxon>Fungi incertae sedis</taxon>
        <taxon>Microsporidia</taxon>
        <taxon>Nematocida</taxon>
    </lineage>
</organism>
<accession>A0A177EJU5</accession>
<comment type="similarity">
    <text evidence="2">Belongs to the BUD31 (G10) family.</text>
</comment>
<evidence type="ECO:0000256" key="3">
    <source>
        <dbReference type="ARBA" id="ARBA00023242"/>
    </source>
</evidence>
<dbReference type="VEuPathDB" id="MicrosporidiaDB:NEDG_00441"/>
<comment type="caution">
    <text evidence="4">The sequence shown here is derived from an EMBL/GenBank/DDBJ whole genome shotgun (WGS) entry which is preliminary data.</text>
</comment>
<gene>
    <name evidence="4" type="ORF">NEDG_00441</name>
</gene>
<reference evidence="4 5" key="1">
    <citation type="submission" date="2016-02" db="EMBL/GenBank/DDBJ databases">
        <title>Discovery of a natural microsporidian pathogen with a broad tissue tropism in Caenorhabditis elegans.</title>
        <authorList>
            <person name="Luallen R.J."/>
            <person name="Reinke A.W."/>
            <person name="Tong L."/>
            <person name="Botts M.R."/>
            <person name="Felix M.-A."/>
            <person name="Troemel E.R."/>
        </authorList>
    </citation>
    <scope>NUCLEOTIDE SEQUENCE [LARGE SCALE GENOMIC DNA]</scope>
    <source>
        <strain evidence="4 5">JUm2807</strain>
    </source>
</reference>
<dbReference type="InterPro" id="IPR001748">
    <property type="entry name" value="BUD31"/>
</dbReference>
<dbReference type="GO" id="GO:0005681">
    <property type="term" value="C:spliceosomal complex"/>
    <property type="evidence" value="ECO:0007669"/>
    <property type="project" value="TreeGrafter"/>
</dbReference>
<protein>
    <submittedName>
        <fullName evidence="4">Bud site selection protein 31</fullName>
    </submittedName>
</protein>
<keyword evidence="3" id="KW-0539">Nucleus</keyword>
<name>A0A177EJU5_9MICR</name>
<dbReference type="AlphaFoldDB" id="A0A177EJU5"/>
<evidence type="ECO:0000256" key="2">
    <source>
        <dbReference type="ARBA" id="ARBA00005287"/>
    </source>
</evidence>
<dbReference type="EMBL" id="LTDL01000014">
    <property type="protein sequence ID" value="OAG31966.1"/>
    <property type="molecule type" value="Genomic_DNA"/>
</dbReference>
<dbReference type="GeneID" id="93646791"/>